<dbReference type="EMBL" id="JAGGKQ010000006">
    <property type="protein sequence ID" value="MBP1922153.1"/>
    <property type="molecule type" value="Genomic_DNA"/>
</dbReference>
<organism evidence="2 3">
    <name type="scientific">Halorubrum alkaliphilum</name>
    <dbReference type="NCBI Taxonomy" id="261290"/>
    <lineage>
        <taxon>Archaea</taxon>
        <taxon>Methanobacteriati</taxon>
        <taxon>Methanobacteriota</taxon>
        <taxon>Stenosarchaea group</taxon>
        <taxon>Halobacteria</taxon>
        <taxon>Halobacteriales</taxon>
        <taxon>Haloferacaceae</taxon>
        <taxon>Halorubrum</taxon>
    </lineage>
</organism>
<dbReference type="Pfam" id="PF18480">
    <property type="entry name" value="DUF5615"/>
    <property type="match status" value="1"/>
</dbReference>
<dbReference type="OrthoDB" id="147476at2157"/>
<proteinExistence type="predicted"/>
<gene>
    <name evidence="2" type="ORF">J2751_001159</name>
</gene>
<dbReference type="RefSeq" id="WP_209484037.1">
    <property type="nucleotide sequence ID" value="NZ_JAGGKQ010000006.1"/>
</dbReference>
<feature type="domain" description="DUF5615" evidence="1">
    <location>
        <begin position="1"/>
        <end position="40"/>
    </location>
</feature>
<evidence type="ECO:0000259" key="1">
    <source>
        <dbReference type="Pfam" id="PF18480"/>
    </source>
</evidence>
<evidence type="ECO:0000313" key="2">
    <source>
        <dbReference type="EMBL" id="MBP1922153.1"/>
    </source>
</evidence>
<comment type="caution">
    <text evidence="2">The sequence shown here is derived from an EMBL/GenBank/DDBJ whole genome shotgun (WGS) entry which is preliminary data.</text>
</comment>
<keyword evidence="3" id="KW-1185">Reference proteome</keyword>
<evidence type="ECO:0000313" key="3">
    <source>
        <dbReference type="Proteomes" id="UP000823588"/>
    </source>
</evidence>
<protein>
    <recommendedName>
        <fullName evidence="1">DUF5615 domain-containing protein</fullName>
    </recommendedName>
</protein>
<dbReference type="Proteomes" id="UP000823588">
    <property type="component" value="Unassembled WGS sequence"/>
</dbReference>
<accession>A0A8T4GDG7</accession>
<sequence length="46" mass="5311">MRLCCDENIKRSITNLLAQEGYDAVRVQDELELGFEDEAIRLCFCS</sequence>
<name>A0A8T4GDG7_9EURY</name>
<dbReference type="AlphaFoldDB" id="A0A8T4GDG7"/>
<dbReference type="InterPro" id="IPR041049">
    <property type="entry name" value="DUF5615"/>
</dbReference>
<reference evidence="2" key="1">
    <citation type="submission" date="2021-03" db="EMBL/GenBank/DDBJ databases">
        <title>Genomic Encyclopedia of Type Strains, Phase IV (KMG-IV): sequencing the most valuable type-strain genomes for metagenomic binning, comparative biology and taxonomic classification.</title>
        <authorList>
            <person name="Goeker M."/>
        </authorList>
    </citation>
    <scope>NUCLEOTIDE SEQUENCE</scope>
    <source>
        <strain evidence="2">DSM 23564</strain>
    </source>
</reference>